<protein>
    <submittedName>
        <fullName evidence="1">Uncharacterized protein</fullName>
    </submittedName>
</protein>
<proteinExistence type="predicted"/>
<geneLocation type="plasmid" evidence="1 2">
    <name>pOSC7112.01</name>
</geneLocation>
<evidence type="ECO:0000313" key="1">
    <source>
        <dbReference type="EMBL" id="AFZ10632.1"/>
    </source>
</evidence>
<sequence length="65" mass="7161">MDGYGDSNAGVLPCAYGCFLLSKRKLAGISWSRQQTARQQPVNQSTAASTSYKVYRVKVNRPSTF</sequence>
<gene>
    <name evidence="1" type="ORF">Osc7112_6490</name>
</gene>
<reference evidence="1 2" key="1">
    <citation type="submission" date="2012-05" db="EMBL/GenBank/DDBJ databases">
        <title>Finished plasmid 1 of genome of Oscillatoria sp. PCC 7112.</title>
        <authorList>
            <consortium name="US DOE Joint Genome Institute"/>
            <person name="Gugger M."/>
            <person name="Coursin T."/>
            <person name="Rippka R."/>
            <person name="Tandeau De Marsac N."/>
            <person name="Huntemann M."/>
            <person name="Wei C.-L."/>
            <person name="Han J."/>
            <person name="Detter J.C."/>
            <person name="Han C."/>
            <person name="Tapia R."/>
            <person name="Davenport K."/>
            <person name="Daligault H."/>
            <person name="Erkkila T."/>
            <person name="Gu W."/>
            <person name="Munk A.C.C."/>
            <person name="Teshima H."/>
            <person name="Xu Y."/>
            <person name="Chain P."/>
            <person name="Chen A."/>
            <person name="Krypides N."/>
            <person name="Mavromatis K."/>
            <person name="Markowitz V."/>
            <person name="Szeto E."/>
            <person name="Ivanova N."/>
            <person name="Mikhailova N."/>
            <person name="Ovchinnikova G."/>
            <person name="Pagani I."/>
            <person name="Pati A."/>
            <person name="Goodwin L."/>
            <person name="Peters L."/>
            <person name="Pitluck S."/>
            <person name="Woyke T."/>
            <person name="Kerfeld C."/>
        </authorList>
    </citation>
    <scope>NUCLEOTIDE SEQUENCE [LARGE SCALE GENOMIC DNA]</scope>
    <source>
        <strain evidence="1 2">PCC 7112</strain>
        <plasmid evidence="1 2">pOSC7112.01</plasmid>
    </source>
</reference>
<dbReference type="HOGENOM" id="CLU_2845591_0_0_3"/>
<name>K9VT18_9CYAN</name>
<dbReference type="KEGG" id="oni:Osc7112_6490"/>
<keyword evidence="2" id="KW-1185">Reference proteome</keyword>
<dbReference type="Proteomes" id="UP000010478">
    <property type="component" value="Plasmid pOSC7112.01"/>
</dbReference>
<dbReference type="EMBL" id="CP003615">
    <property type="protein sequence ID" value="AFZ10632.1"/>
    <property type="molecule type" value="Genomic_DNA"/>
</dbReference>
<accession>K9VT18</accession>
<evidence type="ECO:0000313" key="2">
    <source>
        <dbReference type="Proteomes" id="UP000010478"/>
    </source>
</evidence>
<keyword evidence="1" id="KW-0614">Plasmid</keyword>
<dbReference type="AlphaFoldDB" id="K9VT18"/>
<organism evidence="1 2">
    <name type="scientific">Phormidium nigroviride PCC 7112</name>
    <dbReference type="NCBI Taxonomy" id="179408"/>
    <lineage>
        <taxon>Bacteria</taxon>
        <taxon>Bacillati</taxon>
        <taxon>Cyanobacteriota</taxon>
        <taxon>Cyanophyceae</taxon>
        <taxon>Oscillatoriophycideae</taxon>
        <taxon>Oscillatoriales</taxon>
        <taxon>Oscillatoriaceae</taxon>
        <taxon>Phormidium</taxon>
    </lineage>
</organism>